<dbReference type="Proteomes" id="UP001597182">
    <property type="component" value="Unassembled WGS sequence"/>
</dbReference>
<feature type="compositionally biased region" description="Basic and acidic residues" evidence="1">
    <location>
        <begin position="27"/>
        <end position="39"/>
    </location>
</feature>
<feature type="compositionally biased region" description="Low complexity" evidence="1">
    <location>
        <begin position="1"/>
        <end position="23"/>
    </location>
</feature>
<gene>
    <name evidence="3" type="ORF">ACFQ34_33155</name>
</gene>
<dbReference type="SUPFAM" id="SSF52540">
    <property type="entry name" value="P-loop containing nucleoside triphosphate hydrolases"/>
    <property type="match status" value="1"/>
</dbReference>
<dbReference type="RefSeq" id="WP_346093112.1">
    <property type="nucleotide sequence ID" value="NZ_BAABKS010000071.1"/>
</dbReference>
<protein>
    <submittedName>
        <fullName evidence="3">MinD/ParA family protein</fullName>
    </submittedName>
</protein>
<dbReference type="InterPro" id="IPR027417">
    <property type="entry name" value="P-loop_NTPase"/>
</dbReference>
<keyword evidence="4" id="KW-1185">Reference proteome</keyword>
<accession>A0ABW3VTX8</accession>
<feature type="region of interest" description="Disordered" evidence="1">
    <location>
        <begin position="1"/>
        <end position="39"/>
    </location>
</feature>
<comment type="caution">
    <text evidence="3">The sequence shown here is derived from an EMBL/GenBank/DDBJ whole genome shotgun (WGS) entry which is preliminary data.</text>
</comment>
<organism evidence="3 4">
    <name type="scientific">Pseudonocardia benzenivorans</name>
    <dbReference type="NCBI Taxonomy" id="228005"/>
    <lineage>
        <taxon>Bacteria</taxon>
        <taxon>Bacillati</taxon>
        <taxon>Actinomycetota</taxon>
        <taxon>Actinomycetes</taxon>
        <taxon>Pseudonocardiales</taxon>
        <taxon>Pseudonocardiaceae</taxon>
        <taxon>Pseudonocardia</taxon>
    </lineage>
</organism>
<dbReference type="Pfam" id="PF01656">
    <property type="entry name" value="CbiA"/>
    <property type="match status" value="1"/>
</dbReference>
<dbReference type="InterPro" id="IPR002586">
    <property type="entry name" value="CobQ/CobB/MinD/ParA_Nub-bd_dom"/>
</dbReference>
<reference evidence="4" key="1">
    <citation type="journal article" date="2019" name="Int. J. Syst. Evol. Microbiol.">
        <title>The Global Catalogue of Microorganisms (GCM) 10K type strain sequencing project: providing services to taxonomists for standard genome sequencing and annotation.</title>
        <authorList>
            <consortium name="The Broad Institute Genomics Platform"/>
            <consortium name="The Broad Institute Genome Sequencing Center for Infectious Disease"/>
            <person name="Wu L."/>
            <person name="Ma J."/>
        </authorList>
    </citation>
    <scope>NUCLEOTIDE SEQUENCE [LARGE SCALE GENOMIC DNA]</scope>
    <source>
        <strain evidence="4">CCUG 49018</strain>
    </source>
</reference>
<evidence type="ECO:0000256" key="1">
    <source>
        <dbReference type="SAM" id="MobiDB-lite"/>
    </source>
</evidence>
<dbReference type="Gene3D" id="3.40.50.300">
    <property type="entry name" value="P-loop containing nucleotide triphosphate hydrolases"/>
    <property type="match status" value="1"/>
</dbReference>
<evidence type="ECO:0000313" key="3">
    <source>
        <dbReference type="EMBL" id="MFD1238153.1"/>
    </source>
</evidence>
<feature type="domain" description="CobQ/CobB/MinD/ParA nucleotide binding" evidence="2">
    <location>
        <begin position="84"/>
        <end position="187"/>
    </location>
</feature>
<dbReference type="EMBL" id="JBHTMB010000338">
    <property type="protein sequence ID" value="MFD1238153.1"/>
    <property type="molecule type" value="Genomic_DNA"/>
</dbReference>
<sequence length="327" mass="34416">MGTTPRAADAAGAPPTPTAPESTQHALTHDALTRPRRDTPRMGWRAALHRGSRGLLNPGVSEVERARRRLCERVRRPVLTSRRIAVISVKGGIGKTTTAACLGSALAEIRGDQVCVVDANPDAGTLADRLTGDTSVTIRDLLRGIEDIATLSDVARYMSAVGRLGVLASDQDPAVSDALTAAEYETAIGVLGRFFSVVITDAGTGISHPTMEPTLRTADSLVVVGGPTVDGASRAGHTLDWLESHGYAAKARNAVVVLSGDRTSRDVDAGRIASHFASRVRSVVTVPQDPHLAAGGRIEFDRLRAATRDAYVTVAAHIADQFPDRAG</sequence>
<dbReference type="PANTHER" id="PTHR43384">
    <property type="entry name" value="SEPTUM SITE-DETERMINING PROTEIN MIND HOMOLOG, CHLOROPLASTIC-RELATED"/>
    <property type="match status" value="1"/>
</dbReference>
<evidence type="ECO:0000313" key="4">
    <source>
        <dbReference type="Proteomes" id="UP001597182"/>
    </source>
</evidence>
<name>A0ABW3VTX8_9PSEU</name>
<evidence type="ECO:0000259" key="2">
    <source>
        <dbReference type="Pfam" id="PF01656"/>
    </source>
</evidence>
<dbReference type="PANTHER" id="PTHR43384:SF14">
    <property type="entry name" value="ESX-1 SECRETION-ASSOCIATED PROTEIN ESPI"/>
    <property type="match status" value="1"/>
</dbReference>
<proteinExistence type="predicted"/>
<dbReference type="InterPro" id="IPR050625">
    <property type="entry name" value="ParA/MinD_ATPase"/>
</dbReference>